<dbReference type="EMBL" id="CP085044">
    <property type="protein sequence ID" value="UZF17560.1"/>
    <property type="molecule type" value="Genomic_DNA"/>
</dbReference>
<reference evidence="5" key="1">
    <citation type="submission" date="2015-10" db="EMBL/GenBank/DDBJ databases">
        <authorList>
            <person name="Gilbert D.G."/>
        </authorList>
    </citation>
    <scope>NUCLEOTIDE SEQUENCE</scope>
    <source>
        <strain evidence="5">Phyl III-seqv23</strain>
    </source>
</reference>
<keyword evidence="1 5" id="KW-0812">Transmembrane</keyword>
<evidence type="ECO:0000256" key="1">
    <source>
        <dbReference type="SAM" id="Phobius"/>
    </source>
</evidence>
<feature type="transmembrane region" description="Helical" evidence="1">
    <location>
        <begin position="24"/>
        <end position="43"/>
    </location>
</feature>
<keyword evidence="1" id="KW-0472">Membrane</keyword>
<reference evidence="2" key="2">
    <citation type="submission" date="2018-01" db="EMBL/GenBank/DDBJ databases">
        <title>Ralstonia pseudosolanacearum P824 infects blueberry.</title>
        <authorList>
            <person name="Bocsanczy A.M."/>
            <person name="Norman D.J."/>
        </authorList>
    </citation>
    <scope>NUCLEOTIDE SEQUENCE</scope>
    <source>
        <strain evidence="2">P824</strain>
    </source>
</reference>
<evidence type="ECO:0000313" key="7">
    <source>
        <dbReference type="EMBL" id="UZF17560.1"/>
    </source>
</evidence>
<name>A0A0S4WK13_RALSL</name>
<feature type="transmembrane region" description="Helical" evidence="1">
    <location>
        <begin position="63"/>
        <end position="82"/>
    </location>
</feature>
<proteinExistence type="predicted"/>
<dbReference type="Proteomes" id="UP000262427">
    <property type="component" value="Chromosome MP"/>
</dbReference>
<dbReference type="EMBL" id="LN899827">
    <property type="protein sequence ID" value="CUV47104.1"/>
    <property type="molecule type" value="Genomic_DNA"/>
</dbReference>
<keyword evidence="7" id="KW-0614">Plasmid</keyword>
<evidence type="ECO:0000313" key="8">
    <source>
        <dbReference type="Proteomes" id="UP000262427"/>
    </source>
</evidence>
<dbReference type="EMBL" id="LN899824">
    <property type="protein sequence ID" value="CUV28026.1"/>
    <property type="molecule type" value="Genomic_DNA"/>
</dbReference>
<evidence type="ECO:0000313" key="9">
    <source>
        <dbReference type="Proteomes" id="UP001164049"/>
    </source>
</evidence>
<dbReference type="EMBL" id="LN899821">
    <property type="protein sequence ID" value="CUV20052.1"/>
    <property type="molecule type" value="Genomic_DNA"/>
</dbReference>
<evidence type="ECO:0000313" key="6">
    <source>
        <dbReference type="EMBL" id="CUV57466.1"/>
    </source>
</evidence>
<evidence type="ECO:0000313" key="5">
    <source>
        <dbReference type="EMBL" id="CUV47104.1"/>
    </source>
</evidence>
<dbReference type="AlphaFoldDB" id="A0A0S4WK13"/>
<reference evidence="8" key="3">
    <citation type="submission" date="2018-01" db="EMBL/GenBank/DDBJ databases">
        <title>Raltonia solanacearum P824 infects blueberry.</title>
        <authorList>
            <person name="Bocsanczy A.M."/>
            <person name="Norman D.J."/>
        </authorList>
    </citation>
    <scope>NUCLEOTIDE SEQUENCE [LARGE SCALE GENOMIC DNA]</scope>
    <source>
        <strain evidence="8">P824</strain>
    </source>
</reference>
<gene>
    <name evidence="7" type="ORF">LH706_18575</name>
    <name evidence="3" type="ORF">PSS4_v1_1310021</name>
    <name evidence="2" type="ORF">RSP824_21120</name>
    <name evidence="4" type="ORF">RUN1985_v1_160023</name>
    <name evidence="6" type="ORF">RUN215_v1_1330014</name>
    <name evidence="5" type="ORF">TO10_v1_810042</name>
</gene>
<evidence type="ECO:0000313" key="3">
    <source>
        <dbReference type="EMBL" id="CUV20052.1"/>
    </source>
</evidence>
<keyword evidence="1" id="KW-1133">Transmembrane helix</keyword>
<feature type="transmembrane region" description="Helical" evidence="1">
    <location>
        <begin position="127"/>
        <end position="146"/>
    </location>
</feature>
<dbReference type="EMBL" id="CP025742">
    <property type="protein sequence ID" value="AYA48909.1"/>
    <property type="molecule type" value="Genomic_DNA"/>
</dbReference>
<geneLocation type="plasmid" evidence="7 9">
    <name>p1</name>
</geneLocation>
<organism evidence="5">
    <name type="scientific">Ralstonia solanacearum</name>
    <name type="common">Pseudomonas solanacearum</name>
    <dbReference type="NCBI Taxonomy" id="305"/>
    <lineage>
        <taxon>Bacteria</taxon>
        <taxon>Pseudomonadati</taxon>
        <taxon>Pseudomonadota</taxon>
        <taxon>Betaproteobacteria</taxon>
        <taxon>Burkholderiales</taxon>
        <taxon>Burkholderiaceae</taxon>
        <taxon>Ralstonia</taxon>
        <taxon>Ralstonia solanacearum species complex</taxon>
    </lineage>
</organism>
<dbReference type="EMBL" id="LN899820">
    <property type="protein sequence ID" value="CUV57466.1"/>
    <property type="molecule type" value="Genomic_DNA"/>
</dbReference>
<evidence type="ECO:0000313" key="2">
    <source>
        <dbReference type="EMBL" id="AYA48909.1"/>
    </source>
</evidence>
<evidence type="ECO:0000313" key="4">
    <source>
        <dbReference type="EMBL" id="CUV28026.1"/>
    </source>
</evidence>
<reference evidence="7" key="4">
    <citation type="submission" date="2021-10" db="EMBL/GenBank/DDBJ databases">
        <title>Complete genome sequences of five Ralstonia solancearum strains isolated from sunflower.</title>
        <authorList>
            <person name="She X."/>
            <person name="He Z."/>
        </authorList>
    </citation>
    <scope>NUCLEOTIDE SEQUENCE</scope>
    <source>
        <strain evidence="7">RS638</strain>
        <plasmid evidence="7">p1</plasmid>
    </source>
</reference>
<feature type="transmembrane region" description="Helical" evidence="1">
    <location>
        <begin position="94"/>
        <end position="115"/>
    </location>
</feature>
<protein>
    <submittedName>
        <fullName evidence="5">Transmembrane protein</fullName>
    </submittedName>
</protein>
<accession>A0A0S4WK13</accession>
<sequence length="159" mass="17736">MSAPSRFAHHLRDSAFRLTRRRRWTVYGVFGVLLLTGLAWLVQHFFTDDGGEGGAVLAWSMKLHGAAAMASLYLFGMLWGPHIRNAWVRRRNRAAGAVFGGLTVLLVVTGYALYYVNGELPRQCAEVLHWVAGLAVCIALWVHIAIGRRRRKAASAFQM</sequence>
<dbReference type="PATRIC" id="fig|305.118.peg.3510"/>